<dbReference type="Proteomes" id="UP000193560">
    <property type="component" value="Unassembled WGS sequence"/>
</dbReference>
<gene>
    <name evidence="1" type="ORF">BCR42DRAFT_395220</name>
</gene>
<protein>
    <submittedName>
        <fullName evidence="1">Uncharacterized protein</fullName>
    </submittedName>
</protein>
<dbReference type="EMBL" id="MCGE01000021">
    <property type="protein sequence ID" value="ORZ11564.1"/>
    <property type="molecule type" value="Genomic_DNA"/>
</dbReference>
<comment type="caution">
    <text evidence="1">The sequence shown here is derived from an EMBL/GenBank/DDBJ whole genome shotgun (WGS) entry which is preliminary data.</text>
</comment>
<proteinExistence type="predicted"/>
<reference evidence="1 2" key="1">
    <citation type="submission" date="2016-07" db="EMBL/GenBank/DDBJ databases">
        <title>Pervasive Adenine N6-methylation of Active Genes in Fungi.</title>
        <authorList>
            <consortium name="DOE Joint Genome Institute"/>
            <person name="Mondo S.J."/>
            <person name="Dannebaum R.O."/>
            <person name="Kuo R.C."/>
            <person name="Labutti K."/>
            <person name="Haridas S."/>
            <person name="Kuo A."/>
            <person name="Salamov A."/>
            <person name="Ahrendt S.R."/>
            <person name="Lipzen A."/>
            <person name="Sullivan W."/>
            <person name="Andreopoulos W.B."/>
            <person name="Clum A."/>
            <person name="Lindquist E."/>
            <person name="Daum C."/>
            <person name="Ramamoorthy G.K."/>
            <person name="Gryganskyi A."/>
            <person name="Culley D."/>
            <person name="Magnuson J.K."/>
            <person name="James T.Y."/>
            <person name="O'Malley M.A."/>
            <person name="Stajich J.E."/>
            <person name="Spatafora J.W."/>
            <person name="Visel A."/>
            <person name="Grigoriev I.V."/>
        </authorList>
    </citation>
    <scope>NUCLEOTIDE SEQUENCE [LARGE SCALE GENOMIC DNA]</scope>
    <source>
        <strain evidence="1 2">NRRL 1336</strain>
    </source>
</reference>
<organism evidence="1 2">
    <name type="scientific">Absidia repens</name>
    <dbReference type="NCBI Taxonomy" id="90262"/>
    <lineage>
        <taxon>Eukaryota</taxon>
        <taxon>Fungi</taxon>
        <taxon>Fungi incertae sedis</taxon>
        <taxon>Mucoromycota</taxon>
        <taxon>Mucoromycotina</taxon>
        <taxon>Mucoromycetes</taxon>
        <taxon>Mucorales</taxon>
        <taxon>Cunninghamellaceae</taxon>
        <taxon>Absidia</taxon>
    </lineage>
</organism>
<dbReference type="STRING" id="90262.A0A1X2I8G0"/>
<evidence type="ECO:0000313" key="1">
    <source>
        <dbReference type="EMBL" id="ORZ11564.1"/>
    </source>
</evidence>
<sequence length="126" mass="14522">MESTLLILPPSLLPKRRWFQKSKNDVPPGSCRWCSPKRNIWKKLMELDAGLSVADWLTLDRGAYEDVRDGLRYLYGRRSRSAESFLYGLFSIRKLPGKGINSRFTNIAYLDDIDRRTTGLSHIAES</sequence>
<dbReference type="AlphaFoldDB" id="A0A1X2I8G0"/>
<keyword evidence="2" id="KW-1185">Reference proteome</keyword>
<name>A0A1X2I8G0_9FUNG</name>
<dbReference type="OrthoDB" id="2289936at2759"/>
<accession>A0A1X2I8G0</accession>
<evidence type="ECO:0000313" key="2">
    <source>
        <dbReference type="Proteomes" id="UP000193560"/>
    </source>
</evidence>